<evidence type="ECO:0000256" key="3">
    <source>
        <dbReference type="ARBA" id="ARBA00022827"/>
    </source>
</evidence>
<dbReference type="InterPro" id="IPR050315">
    <property type="entry name" value="FAD-oxidoreductase_2"/>
</dbReference>
<evidence type="ECO:0000313" key="7">
    <source>
        <dbReference type="EMBL" id="PZQ51447.1"/>
    </source>
</evidence>
<name>A0A2W5Q2E4_RHOSU</name>
<feature type="domain" description="FAD-dependent oxidoreductase 2 FAD-binding" evidence="6">
    <location>
        <begin position="13"/>
        <end position="516"/>
    </location>
</feature>
<dbReference type="SUPFAM" id="SSF56425">
    <property type="entry name" value="Succinate dehydrogenase/fumarate reductase flavoprotein, catalytic domain"/>
    <property type="match status" value="1"/>
</dbReference>
<evidence type="ECO:0000259" key="6">
    <source>
        <dbReference type="Pfam" id="PF00890"/>
    </source>
</evidence>
<evidence type="ECO:0000256" key="5">
    <source>
        <dbReference type="SAM" id="MobiDB-lite"/>
    </source>
</evidence>
<dbReference type="Pfam" id="PF00890">
    <property type="entry name" value="FAD_binding_2"/>
    <property type="match status" value="1"/>
</dbReference>
<gene>
    <name evidence="7" type="ORF">DI556_04605</name>
</gene>
<dbReference type="InterPro" id="IPR027477">
    <property type="entry name" value="Succ_DH/fumarate_Rdtase_cat_sf"/>
</dbReference>
<evidence type="ECO:0000256" key="2">
    <source>
        <dbReference type="ARBA" id="ARBA00022630"/>
    </source>
</evidence>
<dbReference type="AlphaFoldDB" id="A0A2W5Q2E4"/>
<keyword evidence="4" id="KW-0560">Oxidoreductase</keyword>
<sequence length="535" mass="56241">MPGPGADLAAEYDVIVVGSGGAGLTAALACAHAGLSVLVAERMDRIGGTTAMSGGGIWIPGNHLARAAGIADGPEAALRYIRAVSPAGWEAEEGPLWAAFAEEAPRCLAFVEAATPLRFALSDDADPYPEAPGARAFGRMVSPRPLRRAGLRLQRPHVPHWLTYQETRRYDPWHRPGRAALRLAPRLAGRLALGRRAQGTALVAGLARGLIAAGGRVATGLRAVELIRDDDGRVVGVGCATARGPLRLRARRGVVLASGGFERDAGRRDAHFVGPVDLVASAPGNTGDAATMAEAVGARLARMDQANIAPALPARLDGADLPIGTFHHREPGAILVDRHGRRFVNEYLFNLGEVIGARDPATGAARHLPAWIVTDRATLREAPLLRHFLARAPGWAREAGSAAELAARIGLPPGALAETLDRFNRDAASGEDRDFGRHRDPLAPGGRRPERLRPIGTPLVALPFNLSFLSTKGGPRTDARARVLDTAGRPIPGLYCAGVAMANPFGTRAVGSGTTLGPNMTWGYIAARHILGDDT</sequence>
<dbReference type="Gene3D" id="3.50.50.60">
    <property type="entry name" value="FAD/NAD(P)-binding domain"/>
    <property type="match status" value="2"/>
</dbReference>
<dbReference type="InterPro" id="IPR003953">
    <property type="entry name" value="FAD-dep_OxRdtase_2_FAD-bd"/>
</dbReference>
<dbReference type="PANTHER" id="PTHR43400">
    <property type="entry name" value="FUMARATE REDUCTASE"/>
    <property type="match status" value="1"/>
</dbReference>
<dbReference type="Gene3D" id="3.90.700.10">
    <property type="entry name" value="Succinate dehydrogenase/fumarate reductase flavoprotein, catalytic domain"/>
    <property type="match status" value="1"/>
</dbReference>
<protein>
    <submittedName>
        <fullName evidence="7">Dehydrogenase</fullName>
    </submittedName>
</protein>
<comment type="cofactor">
    <cofactor evidence="1">
        <name>FAD</name>
        <dbReference type="ChEBI" id="CHEBI:57692"/>
    </cofactor>
</comment>
<proteinExistence type="predicted"/>
<evidence type="ECO:0000256" key="4">
    <source>
        <dbReference type="ARBA" id="ARBA00023002"/>
    </source>
</evidence>
<dbReference type="SUPFAM" id="SSF51905">
    <property type="entry name" value="FAD/NAD(P)-binding domain"/>
    <property type="match status" value="1"/>
</dbReference>
<accession>A0A2W5Q2E4</accession>
<comment type="caution">
    <text evidence="7">The sequence shown here is derived from an EMBL/GenBank/DDBJ whole genome shotgun (WGS) entry which is preliminary data.</text>
</comment>
<organism evidence="7 8">
    <name type="scientific">Rhodovulum sulfidophilum</name>
    <name type="common">Rhodobacter sulfidophilus</name>
    <dbReference type="NCBI Taxonomy" id="35806"/>
    <lineage>
        <taxon>Bacteria</taxon>
        <taxon>Pseudomonadati</taxon>
        <taxon>Pseudomonadota</taxon>
        <taxon>Alphaproteobacteria</taxon>
        <taxon>Rhodobacterales</taxon>
        <taxon>Paracoccaceae</taxon>
        <taxon>Rhodovulum</taxon>
    </lineage>
</organism>
<dbReference type="Proteomes" id="UP000249185">
    <property type="component" value="Unassembled WGS sequence"/>
</dbReference>
<keyword evidence="3" id="KW-0274">FAD</keyword>
<keyword evidence="2" id="KW-0285">Flavoprotein</keyword>
<dbReference type="EMBL" id="QFPW01000002">
    <property type="protein sequence ID" value="PZQ51447.1"/>
    <property type="molecule type" value="Genomic_DNA"/>
</dbReference>
<reference evidence="7 8" key="1">
    <citation type="submission" date="2017-08" db="EMBL/GenBank/DDBJ databases">
        <title>Infants hospitalized years apart are colonized by the same room-sourced microbial strains.</title>
        <authorList>
            <person name="Brooks B."/>
            <person name="Olm M.R."/>
            <person name="Firek B.A."/>
            <person name="Baker R."/>
            <person name="Thomas B.C."/>
            <person name="Morowitz M.J."/>
            <person name="Banfield J.F."/>
        </authorList>
    </citation>
    <scope>NUCLEOTIDE SEQUENCE [LARGE SCALE GENOMIC DNA]</scope>
    <source>
        <strain evidence="7">S2_005_002_R2_34</strain>
    </source>
</reference>
<dbReference type="PANTHER" id="PTHR43400:SF10">
    <property type="entry name" value="3-OXOSTEROID 1-DEHYDROGENASE"/>
    <property type="match status" value="1"/>
</dbReference>
<dbReference type="PRINTS" id="PR00411">
    <property type="entry name" value="PNDRDTASEI"/>
</dbReference>
<dbReference type="GO" id="GO:0016491">
    <property type="term" value="F:oxidoreductase activity"/>
    <property type="evidence" value="ECO:0007669"/>
    <property type="project" value="UniProtKB-KW"/>
</dbReference>
<dbReference type="GO" id="GO:0008202">
    <property type="term" value="P:steroid metabolic process"/>
    <property type="evidence" value="ECO:0007669"/>
    <property type="project" value="UniProtKB-ARBA"/>
</dbReference>
<evidence type="ECO:0000256" key="1">
    <source>
        <dbReference type="ARBA" id="ARBA00001974"/>
    </source>
</evidence>
<feature type="region of interest" description="Disordered" evidence="5">
    <location>
        <begin position="427"/>
        <end position="452"/>
    </location>
</feature>
<dbReference type="InterPro" id="IPR036188">
    <property type="entry name" value="FAD/NAD-bd_sf"/>
</dbReference>
<evidence type="ECO:0000313" key="8">
    <source>
        <dbReference type="Proteomes" id="UP000249185"/>
    </source>
</evidence>